<evidence type="ECO:0000313" key="3">
    <source>
        <dbReference type="EMBL" id="RKR96601.1"/>
    </source>
</evidence>
<feature type="domain" description="GTPase-associated protein 1 middle" evidence="2">
    <location>
        <begin position="187"/>
        <end position="263"/>
    </location>
</feature>
<dbReference type="AlphaFoldDB" id="A0A495K5Y7"/>
<dbReference type="InterPro" id="IPR045401">
    <property type="entry name" value="GAP1-M"/>
</dbReference>
<dbReference type="InterPro" id="IPR045402">
    <property type="entry name" value="GAP1-N2"/>
</dbReference>
<dbReference type="RefSeq" id="WP_062795562.1">
    <property type="nucleotide sequence ID" value="NZ_CBCRXS010000003.1"/>
</dbReference>
<gene>
    <name evidence="3" type="ORF">DFJ75_3454</name>
</gene>
<name>A0A495K5Y7_WILMA</name>
<comment type="caution">
    <text evidence="3">The sequence shown here is derived from an EMBL/GenBank/DDBJ whole genome shotgun (WGS) entry which is preliminary data.</text>
</comment>
<evidence type="ECO:0000259" key="1">
    <source>
        <dbReference type="Pfam" id="PF20013"/>
    </source>
</evidence>
<dbReference type="Proteomes" id="UP000274762">
    <property type="component" value="Unassembled WGS sequence"/>
</dbReference>
<evidence type="ECO:0000313" key="4">
    <source>
        <dbReference type="Proteomes" id="UP000274762"/>
    </source>
</evidence>
<dbReference type="OrthoDB" id="3250392at2"/>
<sequence length="913" mass="100950">MTADVFGDEEPIVVRAAGRYGQLIYTSFDDGSGSGGGWQVKDQIGDLTRSEAEELTARIVSKFDIDPPLPQYPTPVDIEGRPARLAYDAIYPAVGAYWHTVDAGTDGSGRPGNVFAHVVFDDAFSAQPALRPIELWDSPDWLRPYGPQNVRAARLPGNHLLRPGGVITVNSTLRFLLDPDVYRLGLYQVLLDAVYDAMTGGRSVVLLTDPADAAQWIGAVSYFMSPGTARRFSWSTYDKPDLALADAKRGVHLICVPREYAELPAADWIVIDAEEDPQLGALGGAGHALAKSVFPVAVSPWSLLAQAALVDARTASRVIELQDDIAREVGDRELSPVWPLAIAARTLELGDIELESAQAATDDHPAHLGSSERLLEIVDDLYAADTPQTPDDALRRLTRIRYSGGSQSRSAERLVICALRDSAWIAAPDIRFDLVPHWHNVEIDRLQGAVESWMQEIRRTASAPTHSDSEHLVLTVLRAGELLMRLARRGPELDEVLLRLADIIEIAKIDFLRDRPRVHAFISTVQNISKETLAAVLLPVLASEIRAPEGLDLTVWLWIFGDQINLDVQGAAEAPAFGVPNQGLLPLYITALLESPEVTDIPRARRSDLAHLGVTAVHALQASSNEEPVVEVERLMRHYTMNVEQLDRLIAQSRVRITPSTAFQHVFYSPPSAALNRVLDYVCHYPLREPVPMDELSALVVAGARVRTASTWTDFEKHWALTLMDSEVKRLVEELEPEVYGHLDENLCVPLGALFVAAQSRSRPWASGETVAKQQLALRLQPLQPQLVQWLERLIAREVIDIAWVAGESMRSRMGSDLAPTALFARPDESAGGSWMDSVIAGRLENSDYRGPTSVEALRDALWISVKDLTAPAAERFFLEYRSAGKEWLRERGLLTRDTQRSRFSLTHREDNT</sequence>
<protein>
    <submittedName>
        <fullName evidence="3">Uncharacterized protein</fullName>
    </submittedName>
</protein>
<reference evidence="3 4" key="1">
    <citation type="submission" date="2018-10" db="EMBL/GenBank/DDBJ databases">
        <title>Sequencing the genomes of 1000 actinobacteria strains.</title>
        <authorList>
            <person name="Klenk H.-P."/>
        </authorList>
    </citation>
    <scope>NUCLEOTIDE SEQUENCE [LARGE SCALE GENOMIC DNA]</scope>
    <source>
        <strain evidence="3 4">DSM 44343</strain>
    </source>
</reference>
<dbReference type="Pfam" id="PF20014">
    <property type="entry name" value="GAP1-M"/>
    <property type="match status" value="1"/>
</dbReference>
<accession>A0A495K5Y7</accession>
<feature type="domain" description="GTPase-associated protein 1 N-terminal" evidence="1">
    <location>
        <begin position="21"/>
        <end position="149"/>
    </location>
</feature>
<evidence type="ECO:0000259" key="2">
    <source>
        <dbReference type="Pfam" id="PF20014"/>
    </source>
</evidence>
<organism evidence="3 4">
    <name type="scientific">Williamsia marianensis</name>
    <dbReference type="NCBI Taxonomy" id="85044"/>
    <lineage>
        <taxon>Bacteria</taxon>
        <taxon>Bacillati</taxon>
        <taxon>Actinomycetota</taxon>
        <taxon>Actinomycetes</taxon>
        <taxon>Mycobacteriales</taxon>
        <taxon>Nocardiaceae</taxon>
        <taxon>Williamsia</taxon>
    </lineage>
</organism>
<dbReference type="EMBL" id="RBKV01000001">
    <property type="protein sequence ID" value="RKR96601.1"/>
    <property type="molecule type" value="Genomic_DNA"/>
</dbReference>
<dbReference type="Pfam" id="PF20013">
    <property type="entry name" value="GAP1-N2"/>
    <property type="match status" value="1"/>
</dbReference>
<proteinExistence type="predicted"/>